<evidence type="ECO:0000313" key="5">
    <source>
        <dbReference type="Proteomes" id="UP001642484"/>
    </source>
</evidence>
<name>A0ABP0H988_9DINO</name>
<keyword evidence="5" id="KW-1185">Reference proteome</keyword>
<dbReference type="PROSITE" id="PS00018">
    <property type="entry name" value="EF_HAND_1"/>
    <property type="match status" value="2"/>
</dbReference>
<evidence type="ECO:0000256" key="1">
    <source>
        <dbReference type="ARBA" id="ARBA00022737"/>
    </source>
</evidence>
<dbReference type="InterPro" id="IPR050145">
    <property type="entry name" value="Centrin_CML-like"/>
</dbReference>
<feature type="domain" description="EF-hand" evidence="3">
    <location>
        <begin position="63"/>
        <end position="98"/>
    </location>
</feature>
<comment type="caution">
    <text evidence="4">The sequence shown here is derived from an EMBL/GenBank/DDBJ whole genome shotgun (WGS) entry which is preliminary data.</text>
</comment>
<protein>
    <recommendedName>
        <fullName evidence="3">EF-hand domain-containing protein</fullName>
    </recommendedName>
</protein>
<feature type="domain" description="EF-hand" evidence="3">
    <location>
        <begin position="126"/>
        <end position="161"/>
    </location>
</feature>
<dbReference type="InterPro" id="IPR011992">
    <property type="entry name" value="EF-hand-dom_pair"/>
</dbReference>
<feature type="domain" description="EF-hand" evidence="3">
    <location>
        <begin position="23"/>
        <end position="58"/>
    </location>
</feature>
<keyword evidence="1" id="KW-0677">Repeat</keyword>
<keyword evidence="2" id="KW-0106">Calcium</keyword>
<dbReference type="Proteomes" id="UP001642484">
    <property type="component" value="Unassembled WGS sequence"/>
</dbReference>
<reference evidence="4 5" key="1">
    <citation type="submission" date="2024-02" db="EMBL/GenBank/DDBJ databases">
        <authorList>
            <person name="Chen Y."/>
            <person name="Shah S."/>
            <person name="Dougan E. K."/>
            <person name="Thang M."/>
            <person name="Chan C."/>
        </authorList>
    </citation>
    <scope>NUCLEOTIDE SEQUENCE [LARGE SCALE GENOMIC DNA]</scope>
</reference>
<sequence length="314" mass="36241">MAMEAASHTACRARRILVGAKSRQKESWDELFQAADKDRSRMLDLKELKIVIREKLHIPESALTDFEIQSIHGEIDLDQSGVIDWSEFLTFVARGPKRPEDEAKLFALRTKRVHRNLRMAFNKFQTDQAAVQKLFEKIDRGSDGKISIHELLSFVRSDLKLSKWDVFESEMKSFYRTMDTDGDGVVVEELLQFIHKTRSSFQKGKLDKFSFVEDPRPGNVRKQPTYRMQLLSERMPKARHRPSFRMSFRASTNLRSRVLECGRTSEPEDQLFAPAGLDPFLRESGPIQAAHRALSERGARWRTRVGGSAGRRCR</sequence>
<evidence type="ECO:0000259" key="3">
    <source>
        <dbReference type="PROSITE" id="PS50222"/>
    </source>
</evidence>
<dbReference type="PANTHER" id="PTHR23050">
    <property type="entry name" value="CALCIUM BINDING PROTEIN"/>
    <property type="match status" value="1"/>
</dbReference>
<dbReference type="EMBL" id="CAXAMN010000170">
    <property type="protein sequence ID" value="CAK8986770.1"/>
    <property type="molecule type" value="Genomic_DNA"/>
</dbReference>
<dbReference type="PROSITE" id="PS50222">
    <property type="entry name" value="EF_HAND_2"/>
    <property type="match status" value="3"/>
</dbReference>
<evidence type="ECO:0000313" key="4">
    <source>
        <dbReference type="EMBL" id="CAK8986770.1"/>
    </source>
</evidence>
<dbReference type="InterPro" id="IPR018247">
    <property type="entry name" value="EF_Hand_1_Ca_BS"/>
</dbReference>
<organism evidence="4 5">
    <name type="scientific">Durusdinium trenchii</name>
    <dbReference type="NCBI Taxonomy" id="1381693"/>
    <lineage>
        <taxon>Eukaryota</taxon>
        <taxon>Sar</taxon>
        <taxon>Alveolata</taxon>
        <taxon>Dinophyceae</taxon>
        <taxon>Suessiales</taxon>
        <taxon>Symbiodiniaceae</taxon>
        <taxon>Durusdinium</taxon>
    </lineage>
</organism>
<dbReference type="SUPFAM" id="SSF47473">
    <property type="entry name" value="EF-hand"/>
    <property type="match status" value="1"/>
</dbReference>
<proteinExistence type="predicted"/>
<dbReference type="Pfam" id="PF13499">
    <property type="entry name" value="EF-hand_7"/>
    <property type="match status" value="1"/>
</dbReference>
<accession>A0ABP0H988</accession>
<dbReference type="SMART" id="SM00054">
    <property type="entry name" value="EFh"/>
    <property type="match status" value="4"/>
</dbReference>
<evidence type="ECO:0000256" key="2">
    <source>
        <dbReference type="ARBA" id="ARBA00022837"/>
    </source>
</evidence>
<gene>
    <name evidence="4" type="ORF">CCMP2556_LOCUS616</name>
</gene>
<dbReference type="Gene3D" id="1.10.238.10">
    <property type="entry name" value="EF-hand"/>
    <property type="match status" value="2"/>
</dbReference>
<dbReference type="InterPro" id="IPR002048">
    <property type="entry name" value="EF_hand_dom"/>
</dbReference>
<dbReference type="Pfam" id="PF13202">
    <property type="entry name" value="EF-hand_5"/>
    <property type="match status" value="1"/>
</dbReference>